<dbReference type="OrthoDB" id="10252683at2759"/>
<dbReference type="Gene3D" id="4.10.830.10">
    <property type="entry name" value="30s Ribosomal Protein S14, Chain N"/>
    <property type="match status" value="1"/>
</dbReference>
<comment type="similarity">
    <text evidence="2">Belongs to the universal ribosomal protein uS14 family.</text>
</comment>
<dbReference type="InterPro" id="IPR043140">
    <property type="entry name" value="Ribosomal_uS14_sf"/>
</dbReference>
<comment type="cofactor">
    <cofactor evidence="1">
        <name>Zn(2+)</name>
        <dbReference type="ChEBI" id="CHEBI:29105"/>
    </cofactor>
</comment>
<dbReference type="HAMAP" id="MF_01364_A">
    <property type="entry name" value="Ribosomal_uS14_2_A"/>
    <property type="match status" value="1"/>
</dbReference>
<keyword evidence="4" id="KW-0699">rRNA-binding</keyword>
<keyword evidence="3" id="KW-0479">Metal-binding</keyword>
<evidence type="ECO:0000256" key="4">
    <source>
        <dbReference type="ARBA" id="ARBA00022730"/>
    </source>
</evidence>
<evidence type="ECO:0000256" key="8">
    <source>
        <dbReference type="ARBA" id="ARBA00023274"/>
    </source>
</evidence>
<keyword evidence="5" id="KW-0862">Zinc</keyword>
<dbReference type="GO" id="GO:0022627">
    <property type="term" value="C:cytosolic small ribosomal subunit"/>
    <property type="evidence" value="ECO:0007669"/>
    <property type="project" value="TreeGrafter"/>
</dbReference>
<organism evidence="9 10">
    <name type="scientific">Hortaea werneckii</name>
    <name type="common">Black yeast</name>
    <name type="synonym">Cladosporium werneckii</name>
    <dbReference type="NCBI Taxonomy" id="91943"/>
    <lineage>
        <taxon>Eukaryota</taxon>
        <taxon>Fungi</taxon>
        <taxon>Dikarya</taxon>
        <taxon>Ascomycota</taxon>
        <taxon>Pezizomycotina</taxon>
        <taxon>Dothideomycetes</taxon>
        <taxon>Dothideomycetidae</taxon>
        <taxon>Mycosphaerellales</taxon>
        <taxon>Teratosphaeriaceae</taxon>
        <taxon>Hortaea</taxon>
    </lineage>
</organism>
<dbReference type="NCBIfam" id="NF004424">
    <property type="entry name" value="PRK05766.1"/>
    <property type="match status" value="1"/>
</dbReference>
<dbReference type="FunFam" id="4.10.830.10:FF:000002">
    <property type="entry name" value="40S ribosomal protein S29"/>
    <property type="match status" value="1"/>
</dbReference>
<dbReference type="GO" id="GO:0003735">
    <property type="term" value="F:structural constituent of ribosome"/>
    <property type="evidence" value="ECO:0007669"/>
    <property type="project" value="InterPro"/>
</dbReference>
<keyword evidence="6" id="KW-0694">RNA-binding</keyword>
<dbReference type="InterPro" id="IPR018271">
    <property type="entry name" value="Ribosomal_uS14_CS"/>
</dbReference>
<dbReference type="PANTHER" id="PTHR12010:SF2">
    <property type="entry name" value="40S RIBOSOMAL PROTEIN S29"/>
    <property type="match status" value="1"/>
</dbReference>
<dbReference type="PANTHER" id="PTHR12010">
    <property type="entry name" value="40S RIBOSOMAL PROTEIN S29"/>
    <property type="match status" value="1"/>
</dbReference>
<keyword evidence="7" id="KW-0689">Ribosomal protein</keyword>
<dbReference type="PROSITE" id="PS00527">
    <property type="entry name" value="RIBOSOMAL_S14"/>
    <property type="match status" value="1"/>
</dbReference>
<evidence type="ECO:0000313" key="9">
    <source>
        <dbReference type="EMBL" id="RMZ20892.1"/>
    </source>
</evidence>
<dbReference type="InterPro" id="IPR039744">
    <property type="entry name" value="RIbosomal_uS14_euk_arc"/>
</dbReference>
<dbReference type="Pfam" id="PF00253">
    <property type="entry name" value="Ribosomal_S14"/>
    <property type="match status" value="1"/>
</dbReference>
<dbReference type="InterPro" id="IPR023676">
    <property type="entry name" value="Ribosomal_uS14_arc"/>
</dbReference>
<protein>
    <recommendedName>
        <fullName evidence="11">40S ribosomal protein S29</fullName>
    </recommendedName>
</protein>
<proteinExistence type="inferred from homology"/>
<evidence type="ECO:0000256" key="3">
    <source>
        <dbReference type="ARBA" id="ARBA00022723"/>
    </source>
</evidence>
<dbReference type="GO" id="GO:0002181">
    <property type="term" value="P:cytoplasmic translation"/>
    <property type="evidence" value="ECO:0007669"/>
    <property type="project" value="TreeGrafter"/>
</dbReference>
<evidence type="ECO:0000256" key="1">
    <source>
        <dbReference type="ARBA" id="ARBA00001947"/>
    </source>
</evidence>
<dbReference type="Proteomes" id="UP000281677">
    <property type="component" value="Unassembled WGS sequence"/>
</dbReference>
<evidence type="ECO:0000256" key="2">
    <source>
        <dbReference type="ARBA" id="ARBA00009083"/>
    </source>
</evidence>
<evidence type="ECO:0000256" key="5">
    <source>
        <dbReference type="ARBA" id="ARBA00022833"/>
    </source>
</evidence>
<evidence type="ECO:0008006" key="11">
    <source>
        <dbReference type="Google" id="ProtNLM"/>
    </source>
</evidence>
<evidence type="ECO:0000256" key="7">
    <source>
        <dbReference type="ARBA" id="ARBA00022980"/>
    </source>
</evidence>
<name>A0A3M7I6A9_HORWE</name>
<dbReference type="GO" id="GO:0019843">
    <property type="term" value="F:rRNA binding"/>
    <property type="evidence" value="ECO:0007669"/>
    <property type="project" value="UniProtKB-KW"/>
</dbReference>
<reference evidence="9 10" key="1">
    <citation type="journal article" date="2018" name="BMC Genomics">
        <title>Genomic evidence for intraspecific hybridization in a clonal and extremely halotolerant yeast.</title>
        <authorList>
            <person name="Gostincar C."/>
            <person name="Stajich J.E."/>
            <person name="Zupancic J."/>
            <person name="Zalar P."/>
            <person name="Gunde-Cimerman N."/>
        </authorList>
    </citation>
    <scope>NUCLEOTIDE SEQUENCE [LARGE SCALE GENOMIC DNA]</scope>
    <source>
        <strain evidence="9 10">EXF-120</strain>
    </source>
</reference>
<dbReference type="GO" id="GO:0008270">
    <property type="term" value="F:zinc ion binding"/>
    <property type="evidence" value="ECO:0007669"/>
    <property type="project" value="InterPro"/>
</dbReference>
<dbReference type="EMBL" id="QWIT01000735">
    <property type="protein sequence ID" value="RMZ20892.1"/>
    <property type="molecule type" value="Genomic_DNA"/>
</dbReference>
<gene>
    <name evidence="9" type="ORF">D0859_15099</name>
</gene>
<evidence type="ECO:0000313" key="10">
    <source>
        <dbReference type="Proteomes" id="UP000281677"/>
    </source>
</evidence>
<dbReference type="AlphaFoldDB" id="A0A3M7I6A9"/>
<keyword evidence="8" id="KW-0687">Ribonucleoprotein</keyword>
<evidence type="ECO:0000256" key="6">
    <source>
        <dbReference type="ARBA" id="ARBA00022884"/>
    </source>
</evidence>
<comment type="caution">
    <text evidence="9">The sequence shown here is derived from an EMBL/GenBank/DDBJ whole genome shotgun (WGS) entry which is preliminary data.</text>
</comment>
<sequence length="115" mass="13275">MSHESVWYSRPRTYGKGSRSCRVCTHKAGLIRKYGLNICRQCFREKSTDIGFSKKTGQSRERRLTFGGRTGKRFARAEEKDDEVGKGSLRDKLIGTRELRYGVLRLANTRLMLEL</sequence>
<accession>A0A3M7I6A9</accession>
<dbReference type="InterPro" id="IPR001209">
    <property type="entry name" value="Ribosomal_uS14"/>
</dbReference>